<protein>
    <submittedName>
        <fullName evidence="2">Uncharacterized protein</fullName>
    </submittedName>
</protein>
<reference evidence="2 3" key="1">
    <citation type="submission" date="2009-12" db="EMBL/GenBank/DDBJ databases">
        <title>The draft genome of Batrachochytrium dendrobatidis.</title>
        <authorList>
            <consortium name="US DOE Joint Genome Institute (JGI-PGF)"/>
            <person name="Kuo A."/>
            <person name="Salamov A."/>
            <person name="Schmutz J."/>
            <person name="Lucas S."/>
            <person name="Pitluck S."/>
            <person name="Rosenblum E."/>
            <person name="Stajich J."/>
            <person name="Eisen M."/>
            <person name="Grigoriev I.V."/>
        </authorList>
    </citation>
    <scope>NUCLEOTIDE SEQUENCE [LARGE SCALE GENOMIC DNA]</scope>
    <source>
        <strain evidence="3">JAM81 / FGSC 10211</strain>
    </source>
</reference>
<dbReference type="Proteomes" id="UP000007241">
    <property type="component" value="Unassembled WGS sequence"/>
</dbReference>
<organism evidence="2 3">
    <name type="scientific">Batrachochytrium dendrobatidis (strain JAM81 / FGSC 10211)</name>
    <name type="common">Frog chytrid fungus</name>
    <dbReference type="NCBI Taxonomy" id="684364"/>
    <lineage>
        <taxon>Eukaryota</taxon>
        <taxon>Fungi</taxon>
        <taxon>Fungi incertae sedis</taxon>
        <taxon>Chytridiomycota</taxon>
        <taxon>Chytridiomycota incertae sedis</taxon>
        <taxon>Chytridiomycetes</taxon>
        <taxon>Rhizophydiales</taxon>
        <taxon>Rhizophydiales incertae sedis</taxon>
        <taxon>Batrachochytrium</taxon>
    </lineage>
</organism>
<dbReference type="EMBL" id="GL882893">
    <property type="protein sequence ID" value="EGF77224.1"/>
    <property type="molecule type" value="Genomic_DNA"/>
</dbReference>
<dbReference type="PANTHER" id="PTHR33211:SF107">
    <property type="entry name" value="NON-SPECIFIC SERINE_THREONINE PROTEIN KINASE"/>
    <property type="match status" value="1"/>
</dbReference>
<gene>
    <name evidence="2" type="ORF">BATDEDRAFT_27899</name>
</gene>
<evidence type="ECO:0000256" key="1">
    <source>
        <dbReference type="SAM" id="MobiDB-lite"/>
    </source>
</evidence>
<name>F4PC07_BATDJ</name>
<feature type="region of interest" description="Disordered" evidence="1">
    <location>
        <begin position="630"/>
        <end position="649"/>
    </location>
</feature>
<dbReference type="AlphaFoldDB" id="F4PC07"/>
<dbReference type="HOGENOM" id="CLU_447568_0_0_1"/>
<proteinExistence type="predicted"/>
<accession>F4PC07</accession>
<evidence type="ECO:0000313" key="2">
    <source>
        <dbReference type="EMBL" id="EGF77224.1"/>
    </source>
</evidence>
<feature type="compositionally biased region" description="Basic residues" evidence="1">
    <location>
        <begin position="532"/>
        <end position="542"/>
    </location>
</feature>
<dbReference type="PANTHER" id="PTHR33211">
    <property type="entry name" value="EXPRESSED PROTEIN"/>
    <property type="match status" value="1"/>
</dbReference>
<dbReference type="RefSeq" id="XP_006682185.1">
    <property type="nucleotide sequence ID" value="XM_006682122.1"/>
</dbReference>
<dbReference type="GeneID" id="18239449"/>
<dbReference type="InParanoid" id="F4PC07"/>
<evidence type="ECO:0000313" key="3">
    <source>
        <dbReference type="Proteomes" id="UP000007241"/>
    </source>
</evidence>
<sequence length="649" mass="72106">MTAAGVVSSTALRIVHRTWIDYWERSPHYPATPHTSSWHIDPRSVRVGGMMMIWSNQLKVLCVDALMQLVCVTRFHEIDACGVWDSSLIITGRFCNFAATIATITTATHIIVIKFRDQLVLHFHFHSFPDTLQIPIMSSLWSRLNILSALSPKQSCRSVQNTIPQPTNACENAPHLAEASMNPESSNQENIYTDMYTSSPISPISAISTVSPINDSRIPTSPISSLIEAARILQSGKQCDSTVSTIYTAESIAPDSAVTGHSSGPVEHYTDAQASMLSYSYAKRVLACDKPPFETRYKADQMMYTSSKLPGEADRSKVWQPMSSLRDSISFREVYRKQGFLRELPIGRQLCNILLSNNSVDMVDSMEQCNRSDVSMDITEPVANCSGIPMDVENPMDFDVYMDDTDIPVGVEDLPAPTFPGIEVDLMPGVRILVDTVKVPRLAETLQHLSQTGAGFEKILESLIAAYEDGYHMQQQQGTQNAGSSESFLAERPKKTVRFALDDAPSKPLNTTNACDPVKDTLAGVEQPSVKSKSKAGKKMPKLAKQTELKKARGSVKRVKPEQVSKLVKQTKPKNTWSAKVAPTLQDVAKLELLNQQRDLRAARRRNTSSAPVIDTCIKERSSKKRKINCEVDADQPHPPRNPKRRWMI</sequence>
<keyword evidence="3" id="KW-1185">Reference proteome</keyword>
<feature type="region of interest" description="Disordered" evidence="1">
    <location>
        <begin position="526"/>
        <end position="559"/>
    </location>
</feature>